<name>A0A1M5FZQ6_9BACT</name>
<gene>
    <name evidence="5" type="ORF">SAMN02745206_03011</name>
</gene>
<organism evidence="5 6">
    <name type="scientific">Desulfacinum infernum DSM 9756</name>
    <dbReference type="NCBI Taxonomy" id="1121391"/>
    <lineage>
        <taxon>Bacteria</taxon>
        <taxon>Pseudomonadati</taxon>
        <taxon>Thermodesulfobacteriota</taxon>
        <taxon>Syntrophobacteria</taxon>
        <taxon>Syntrophobacterales</taxon>
        <taxon>Syntrophobacteraceae</taxon>
        <taxon>Desulfacinum</taxon>
    </lineage>
</organism>
<feature type="domain" description="CBS" evidence="3">
    <location>
        <begin position="7"/>
        <end position="63"/>
    </location>
</feature>
<proteinExistence type="predicted"/>
<evidence type="ECO:0000313" key="6">
    <source>
        <dbReference type="Proteomes" id="UP000184076"/>
    </source>
</evidence>
<reference evidence="6" key="1">
    <citation type="submission" date="2016-11" db="EMBL/GenBank/DDBJ databases">
        <authorList>
            <person name="Varghese N."/>
            <person name="Submissions S."/>
        </authorList>
    </citation>
    <scope>NUCLEOTIDE SEQUENCE [LARGE SCALE GENOMIC DNA]</scope>
    <source>
        <strain evidence="6">DSM 9756</strain>
    </source>
</reference>
<sequence>MYVGWHMKTDLITVSPDTPVLKAREILDTKKISHLPVTDGKARLLGIVTDRDLKAAWASPASTLSVYELTYVLQKLKVESIMTKDVLTATPDMTIERAARIIHDNRIGALPVVKDDKVVGIITATDLMEVLLTALGMSDDSGRISMIVKDRIGILAEVGRTMQEAGINIRSVITFPLRGYADLWQLIMRVNMNVHEKAVQALEAKGFKVITHYVEDITPFLPN</sequence>
<keyword evidence="6" id="KW-1185">Reference proteome</keyword>
<dbReference type="SUPFAM" id="SSF55021">
    <property type="entry name" value="ACT-like"/>
    <property type="match status" value="1"/>
</dbReference>
<dbReference type="PROSITE" id="PS51371">
    <property type="entry name" value="CBS"/>
    <property type="match status" value="2"/>
</dbReference>
<feature type="domain" description="CBS" evidence="3">
    <location>
        <begin position="82"/>
        <end position="141"/>
    </location>
</feature>
<dbReference type="PANTHER" id="PTHR43080:SF2">
    <property type="entry name" value="CBS DOMAIN-CONTAINING PROTEIN"/>
    <property type="match status" value="1"/>
</dbReference>
<dbReference type="CDD" id="cd04584">
    <property type="entry name" value="CBS_pair_AcuB_like"/>
    <property type="match status" value="1"/>
</dbReference>
<dbReference type="PANTHER" id="PTHR43080">
    <property type="entry name" value="CBS DOMAIN-CONTAINING PROTEIN CBSX3, MITOCHONDRIAL"/>
    <property type="match status" value="1"/>
</dbReference>
<dbReference type="InterPro" id="IPR000644">
    <property type="entry name" value="CBS_dom"/>
</dbReference>
<dbReference type="InterPro" id="IPR051257">
    <property type="entry name" value="Diverse_CBS-Domain"/>
</dbReference>
<dbReference type="InterPro" id="IPR002912">
    <property type="entry name" value="ACT_dom"/>
</dbReference>
<dbReference type="Pfam" id="PF00571">
    <property type="entry name" value="CBS"/>
    <property type="match status" value="2"/>
</dbReference>
<dbReference type="PROSITE" id="PS51671">
    <property type="entry name" value="ACT"/>
    <property type="match status" value="1"/>
</dbReference>
<dbReference type="Gene3D" id="3.30.70.260">
    <property type="match status" value="1"/>
</dbReference>
<dbReference type="EMBL" id="FQVB01000034">
    <property type="protein sequence ID" value="SHF96949.1"/>
    <property type="molecule type" value="Genomic_DNA"/>
</dbReference>
<feature type="domain" description="ACT" evidence="4">
    <location>
        <begin position="143"/>
        <end position="222"/>
    </location>
</feature>
<accession>A0A1M5FZQ6</accession>
<dbReference type="Pfam" id="PF01842">
    <property type="entry name" value="ACT"/>
    <property type="match status" value="1"/>
</dbReference>
<keyword evidence="1 2" id="KW-0129">CBS domain</keyword>
<dbReference type="OrthoDB" id="9802114at2"/>
<dbReference type="AlphaFoldDB" id="A0A1M5FZQ6"/>
<dbReference type="RefSeq" id="WP_073040895.1">
    <property type="nucleotide sequence ID" value="NZ_FQVB01000034.1"/>
</dbReference>
<evidence type="ECO:0000259" key="3">
    <source>
        <dbReference type="PROSITE" id="PS51371"/>
    </source>
</evidence>
<evidence type="ECO:0000256" key="1">
    <source>
        <dbReference type="ARBA" id="ARBA00023122"/>
    </source>
</evidence>
<dbReference type="InterPro" id="IPR045865">
    <property type="entry name" value="ACT-like_dom_sf"/>
</dbReference>
<evidence type="ECO:0000313" key="5">
    <source>
        <dbReference type="EMBL" id="SHF96949.1"/>
    </source>
</evidence>
<dbReference type="STRING" id="1121391.SAMN02745206_03011"/>
<dbReference type="SUPFAM" id="SSF54631">
    <property type="entry name" value="CBS-domain pair"/>
    <property type="match status" value="1"/>
</dbReference>
<dbReference type="InterPro" id="IPR046342">
    <property type="entry name" value="CBS_dom_sf"/>
</dbReference>
<evidence type="ECO:0000256" key="2">
    <source>
        <dbReference type="PROSITE-ProRule" id="PRU00703"/>
    </source>
</evidence>
<dbReference type="Gene3D" id="3.10.580.10">
    <property type="entry name" value="CBS-domain"/>
    <property type="match status" value="1"/>
</dbReference>
<dbReference type="SMART" id="SM00116">
    <property type="entry name" value="CBS"/>
    <property type="match status" value="2"/>
</dbReference>
<dbReference type="Proteomes" id="UP000184076">
    <property type="component" value="Unassembled WGS sequence"/>
</dbReference>
<evidence type="ECO:0000259" key="4">
    <source>
        <dbReference type="PROSITE" id="PS51671"/>
    </source>
</evidence>
<protein>
    <submittedName>
        <fullName evidence="5">Acetoin utilization protein AcuB</fullName>
    </submittedName>
</protein>